<evidence type="ECO:0000256" key="6">
    <source>
        <dbReference type="ARBA" id="ARBA00022741"/>
    </source>
</evidence>
<dbReference type="InterPro" id="IPR004443">
    <property type="entry name" value="YjeF_N_dom"/>
</dbReference>
<dbReference type="PROSITE" id="PS51385">
    <property type="entry name" value="YJEF_N"/>
    <property type="match status" value="1"/>
</dbReference>
<dbReference type="NCBIfam" id="TIGR00196">
    <property type="entry name" value="yjeF_cterm"/>
    <property type="match status" value="1"/>
</dbReference>
<comment type="catalytic activity">
    <reaction evidence="16 17 19">
        <text>(6S)-NADPHX + ADP = AMP + phosphate + NADPH + H(+)</text>
        <dbReference type="Rhea" id="RHEA:32235"/>
        <dbReference type="ChEBI" id="CHEBI:15378"/>
        <dbReference type="ChEBI" id="CHEBI:43474"/>
        <dbReference type="ChEBI" id="CHEBI:57783"/>
        <dbReference type="ChEBI" id="CHEBI:64076"/>
        <dbReference type="ChEBI" id="CHEBI:456215"/>
        <dbReference type="ChEBI" id="CHEBI:456216"/>
        <dbReference type="EC" id="4.2.1.136"/>
    </reaction>
</comment>
<dbReference type="EMBL" id="AP027151">
    <property type="protein sequence ID" value="BDV43379.1"/>
    <property type="molecule type" value="Genomic_DNA"/>
</dbReference>
<keyword evidence="23" id="KW-1185">Reference proteome</keyword>
<comment type="similarity">
    <text evidence="4 19">In the C-terminal section; belongs to the NnrD/CARKD family.</text>
</comment>
<comment type="function">
    <text evidence="18">Catalyzes the epimerization of the S- and R-forms of NAD(P)HX, a damaged form of NAD(P)H that is a result of enzymatic or heat-dependent hydration. This is a prerequisite for the S-specific NAD(P)H-hydrate dehydratase to allow the repair of both epimers of NAD(P)HX.</text>
</comment>
<dbReference type="InterPro" id="IPR036652">
    <property type="entry name" value="YjeF_N_dom_sf"/>
</dbReference>
<comment type="catalytic activity">
    <reaction evidence="1 18 19">
        <text>(6R)-NADHX = (6S)-NADHX</text>
        <dbReference type="Rhea" id="RHEA:32215"/>
        <dbReference type="ChEBI" id="CHEBI:64074"/>
        <dbReference type="ChEBI" id="CHEBI:64075"/>
        <dbReference type="EC" id="5.1.99.6"/>
    </reaction>
</comment>
<dbReference type="SUPFAM" id="SSF53613">
    <property type="entry name" value="Ribokinase-like"/>
    <property type="match status" value="1"/>
</dbReference>
<comment type="cofactor">
    <cofactor evidence="17">
        <name>Mg(2+)</name>
        <dbReference type="ChEBI" id="CHEBI:18420"/>
    </cofactor>
</comment>
<keyword evidence="9 18" id="KW-0630">Potassium</keyword>
<keyword evidence="5 18" id="KW-0479">Metal-binding</keyword>
<feature type="binding site" evidence="17">
    <location>
        <position position="384"/>
    </location>
    <ligand>
        <name>(6S)-NADPHX</name>
        <dbReference type="ChEBI" id="CHEBI:64076"/>
    </ligand>
</feature>
<dbReference type="CDD" id="cd01171">
    <property type="entry name" value="YXKO-related"/>
    <property type="match status" value="1"/>
</dbReference>
<feature type="binding site" evidence="17">
    <location>
        <position position="332"/>
    </location>
    <ligand>
        <name>(6S)-NADPHX</name>
        <dbReference type="ChEBI" id="CHEBI:64076"/>
    </ligand>
</feature>
<comment type="similarity">
    <text evidence="3 19">In the N-terminal section; belongs to the NnrE/AIBP family.</text>
</comment>
<feature type="binding site" evidence="18">
    <location>
        <position position="127"/>
    </location>
    <ligand>
        <name>K(+)</name>
        <dbReference type="ChEBI" id="CHEBI:29103"/>
    </ligand>
</feature>
<evidence type="ECO:0000256" key="15">
    <source>
        <dbReference type="ARBA" id="ARBA00048238"/>
    </source>
</evidence>
<sequence>MKIVTGETMQGLDRRVIDEFGIPGLQLMENAGRGCAVAITEAFPAAARAVVVAGKGNNGGDGYVIARLLRESGWEVRTIVLAARAEIGGDALTNLQRLNPESLIFSPAPGGLLPYRQILDEATVIVDSLLGTGLKNPVSAVYAEAITLINGSGKPVVAVDIPSGIAAGSGEVLGVAVRAAMTVTFGLAKIGHVVYPGCEYCGSLKIVDIGIPAEVSSSAEGVDFVDSVTASRLLIRRERRAHKGAFGHCLIIAGSTGKTGAAAMAANSAVRAGSGLVSLAVPVVLNPILEVKTTEAMTIPLPDDGQGFLGSTALPAIVGAWEGKDSIAIGPGMSWNTATAELVRQVIRLVTAPLVVDADGLNALSEEVEALANKKSPTVVLTPHPGEMARLTGASIAEIEADRLGVARAFSVRYGVYVILKGARTVVAAPDGRLSINGSGNPGMASGGMGDVLTGIVTSLLGQGYEPFTACQLAVFIHGYAADLVAGEKGEIGMSAVDVQEHLPVAFRSLN</sequence>
<dbReference type="Pfam" id="PF01256">
    <property type="entry name" value="Carb_kinase"/>
    <property type="match status" value="1"/>
</dbReference>
<dbReference type="RefSeq" id="WP_281999480.1">
    <property type="nucleotide sequence ID" value="NZ_AP027151.1"/>
</dbReference>
<comment type="cofactor">
    <cofactor evidence="18 19">
        <name>K(+)</name>
        <dbReference type="ChEBI" id="CHEBI:29103"/>
    </cofactor>
    <text evidence="18 19">Binds 1 potassium ion per subunit.</text>
</comment>
<dbReference type="SUPFAM" id="SSF64153">
    <property type="entry name" value="YjeF N-terminal domain-like"/>
    <property type="match status" value="1"/>
</dbReference>
<evidence type="ECO:0000256" key="18">
    <source>
        <dbReference type="HAMAP-Rule" id="MF_01966"/>
    </source>
</evidence>
<feature type="domain" description="YjeF N-terminal" evidence="21">
    <location>
        <begin position="9"/>
        <end position="217"/>
    </location>
</feature>
<evidence type="ECO:0000256" key="8">
    <source>
        <dbReference type="ARBA" id="ARBA00022857"/>
    </source>
</evidence>
<feature type="binding site" evidence="18">
    <location>
        <begin position="57"/>
        <end position="61"/>
    </location>
    <ligand>
        <name>(6S)-NADPHX</name>
        <dbReference type="ChEBI" id="CHEBI:64076"/>
    </ligand>
</feature>
<evidence type="ECO:0000313" key="23">
    <source>
        <dbReference type="Proteomes" id="UP001317705"/>
    </source>
</evidence>
<dbReference type="Pfam" id="PF03853">
    <property type="entry name" value="YjeF_N"/>
    <property type="match status" value="1"/>
</dbReference>
<dbReference type="PIRSF" id="PIRSF017184">
    <property type="entry name" value="Nnr"/>
    <property type="match status" value="1"/>
</dbReference>
<keyword evidence="13" id="KW-0511">Multifunctional enzyme</keyword>
<keyword evidence="6 17" id="KW-0547">Nucleotide-binding</keyword>
<evidence type="ECO:0000259" key="21">
    <source>
        <dbReference type="PROSITE" id="PS51385"/>
    </source>
</evidence>
<feature type="binding site" evidence="18">
    <location>
        <position position="163"/>
    </location>
    <ligand>
        <name>K(+)</name>
        <dbReference type="ChEBI" id="CHEBI:29103"/>
    </ligand>
</feature>
<comment type="function">
    <text evidence="17">Catalyzes the dehydration of the S-form of NAD(P)HX at the expense of ADP, which is converted to AMP. Together with NAD(P)HX epimerase, which catalyzes the epimerization of the S- and R-forms, the enzyme allows the repair of both epimers of NAD(P)HX, a damaged form of NAD(P)H that is a result of enzymatic or heat-dependent hydration.</text>
</comment>
<evidence type="ECO:0000256" key="3">
    <source>
        <dbReference type="ARBA" id="ARBA00006001"/>
    </source>
</evidence>
<evidence type="ECO:0000256" key="10">
    <source>
        <dbReference type="ARBA" id="ARBA00023027"/>
    </source>
</evidence>
<dbReference type="InterPro" id="IPR029056">
    <property type="entry name" value="Ribokinase-like"/>
</dbReference>
<dbReference type="PROSITE" id="PS01050">
    <property type="entry name" value="YJEF_C_2"/>
    <property type="match status" value="1"/>
</dbReference>
<comment type="function">
    <text evidence="14 19">Bifunctional enzyme that catalyzes the epimerization of the S- and R-forms of NAD(P)HX and the dehydration of the S-form of NAD(P)HX at the expense of ADP, which is converted to AMP. This allows the repair of both epimers of NAD(P)HX, a damaged form of NAD(P)H that is a result of enzymatic or heat-dependent hydration.</text>
</comment>
<evidence type="ECO:0000256" key="1">
    <source>
        <dbReference type="ARBA" id="ARBA00000013"/>
    </source>
</evidence>
<evidence type="ECO:0000256" key="12">
    <source>
        <dbReference type="ARBA" id="ARBA00023239"/>
    </source>
</evidence>
<gene>
    <name evidence="22" type="primary">yjeF</name>
    <name evidence="17" type="synonym">nnrD</name>
    <name evidence="18" type="synonym">nnrE</name>
    <name evidence="22" type="ORF">GURASL_23020</name>
</gene>
<feature type="domain" description="YjeF C-terminal" evidence="20">
    <location>
        <begin position="226"/>
        <end position="510"/>
    </location>
</feature>
<dbReference type="InterPro" id="IPR000631">
    <property type="entry name" value="CARKD"/>
</dbReference>
<evidence type="ECO:0000256" key="5">
    <source>
        <dbReference type="ARBA" id="ARBA00022723"/>
    </source>
</evidence>
<dbReference type="Gene3D" id="3.40.1190.20">
    <property type="match status" value="1"/>
</dbReference>
<dbReference type="InterPro" id="IPR030677">
    <property type="entry name" value="Nnr"/>
</dbReference>
<evidence type="ECO:0000256" key="2">
    <source>
        <dbReference type="ARBA" id="ARBA00000909"/>
    </source>
</evidence>
<comment type="similarity">
    <text evidence="17">Belongs to the NnrD/CARKD family.</text>
</comment>
<evidence type="ECO:0000256" key="16">
    <source>
        <dbReference type="ARBA" id="ARBA00049209"/>
    </source>
</evidence>
<feature type="binding site" evidence="18">
    <location>
        <position position="58"/>
    </location>
    <ligand>
        <name>K(+)</name>
        <dbReference type="ChEBI" id="CHEBI:29103"/>
    </ligand>
</feature>
<keyword evidence="8 17" id="KW-0521">NADP</keyword>
<keyword evidence="10 17" id="KW-0520">NAD</keyword>
<name>A0ABM8ELE0_9BACT</name>
<comment type="catalytic activity">
    <reaction evidence="2 18 19">
        <text>(6R)-NADPHX = (6S)-NADPHX</text>
        <dbReference type="Rhea" id="RHEA:32227"/>
        <dbReference type="ChEBI" id="CHEBI:64076"/>
        <dbReference type="ChEBI" id="CHEBI:64077"/>
        <dbReference type="EC" id="5.1.99.6"/>
    </reaction>
</comment>
<protein>
    <recommendedName>
        <fullName evidence="19">Bifunctional NAD(P)H-hydrate repair enzyme</fullName>
    </recommendedName>
    <alternativeName>
        <fullName evidence="19">Nicotinamide nucleotide repair protein</fullName>
    </alternativeName>
    <domain>
        <recommendedName>
            <fullName evidence="19">ADP-dependent (S)-NAD(P)H-hydrate dehydratase</fullName>
            <ecNumber evidence="19">4.2.1.136</ecNumber>
        </recommendedName>
        <alternativeName>
            <fullName evidence="19">ADP-dependent NAD(P)HX dehydratase</fullName>
        </alternativeName>
    </domain>
    <domain>
        <recommendedName>
            <fullName evidence="19">NAD(P)H-hydrate epimerase</fullName>
            <ecNumber evidence="19">5.1.99.6</ecNumber>
        </recommendedName>
    </domain>
</protein>
<keyword evidence="11 18" id="KW-0413">Isomerase</keyword>
<dbReference type="EC" id="4.2.1.136" evidence="19"/>
<keyword evidence="7 17" id="KW-0067">ATP-binding</keyword>
<dbReference type="PANTHER" id="PTHR12592">
    <property type="entry name" value="ATP-DEPENDENT (S)-NAD(P)H-HYDRATE DEHYDRATASE FAMILY MEMBER"/>
    <property type="match status" value="1"/>
</dbReference>
<feature type="binding site" evidence="18">
    <location>
        <begin position="131"/>
        <end position="137"/>
    </location>
    <ligand>
        <name>(6S)-NADPHX</name>
        <dbReference type="ChEBI" id="CHEBI:64076"/>
    </ligand>
</feature>
<evidence type="ECO:0000256" key="9">
    <source>
        <dbReference type="ARBA" id="ARBA00022958"/>
    </source>
</evidence>
<dbReference type="PANTHER" id="PTHR12592:SF0">
    <property type="entry name" value="ATP-DEPENDENT (S)-NAD(P)H-HYDRATE DEHYDRATASE"/>
    <property type="match status" value="1"/>
</dbReference>
<keyword evidence="12 17" id="KW-0456">Lyase</keyword>
<feature type="binding site" evidence="17">
    <location>
        <begin position="421"/>
        <end position="425"/>
    </location>
    <ligand>
        <name>AMP</name>
        <dbReference type="ChEBI" id="CHEBI:456215"/>
    </ligand>
</feature>
<evidence type="ECO:0000256" key="13">
    <source>
        <dbReference type="ARBA" id="ARBA00023268"/>
    </source>
</evidence>
<dbReference type="EC" id="5.1.99.6" evidence="19"/>
<feature type="binding site" evidence="17">
    <location>
        <position position="261"/>
    </location>
    <ligand>
        <name>(6S)-NADPHX</name>
        <dbReference type="ChEBI" id="CHEBI:64076"/>
    </ligand>
</feature>
<evidence type="ECO:0000256" key="11">
    <source>
        <dbReference type="ARBA" id="ARBA00023235"/>
    </source>
</evidence>
<dbReference type="HAMAP" id="MF_01966">
    <property type="entry name" value="NADHX_epimerase"/>
    <property type="match status" value="1"/>
</dbReference>
<evidence type="ECO:0000256" key="7">
    <source>
        <dbReference type="ARBA" id="ARBA00022840"/>
    </source>
</evidence>
<evidence type="ECO:0000256" key="19">
    <source>
        <dbReference type="PIRNR" id="PIRNR017184"/>
    </source>
</evidence>
<evidence type="ECO:0000256" key="14">
    <source>
        <dbReference type="ARBA" id="ARBA00025153"/>
    </source>
</evidence>
<accession>A0ABM8ELE0</accession>
<evidence type="ECO:0000313" key="22">
    <source>
        <dbReference type="EMBL" id="BDV43379.1"/>
    </source>
</evidence>
<proteinExistence type="inferred from homology"/>
<comment type="catalytic activity">
    <reaction evidence="15 17 19">
        <text>(6S)-NADHX + ADP = AMP + phosphate + NADH + H(+)</text>
        <dbReference type="Rhea" id="RHEA:32223"/>
        <dbReference type="ChEBI" id="CHEBI:15378"/>
        <dbReference type="ChEBI" id="CHEBI:43474"/>
        <dbReference type="ChEBI" id="CHEBI:57945"/>
        <dbReference type="ChEBI" id="CHEBI:64074"/>
        <dbReference type="ChEBI" id="CHEBI:456215"/>
        <dbReference type="ChEBI" id="CHEBI:456216"/>
        <dbReference type="EC" id="4.2.1.136"/>
    </reaction>
</comment>
<organism evidence="22 23">
    <name type="scientific">Geotalea uraniireducens</name>
    <dbReference type="NCBI Taxonomy" id="351604"/>
    <lineage>
        <taxon>Bacteria</taxon>
        <taxon>Pseudomonadati</taxon>
        <taxon>Thermodesulfobacteriota</taxon>
        <taxon>Desulfuromonadia</taxon>
        <taxon>Geobacterales</taxon>
        <taxon>Geobacteraceae</taxon>
        <taxon>Geotalea</taxon>
    </lineage>
</organism>
<dbReference type="InterPro" id="IPR017953">
    <property type="entry name" value="Carbohydrate_kinase_pred_CS"/>
</dbReference>
<comment type="similarity">
    <text evidence="18">Belongs to the NnrE/AIBP family.</text>
</comment>
<evidence type="ECO:0000259" key="20">
    <source>
        <dbReference type="PROSITE" id="PS51383"/>
    </source>
</evidence>
<feature type="binding site" evidence="18">
    <location>
        <position position="142"/>
    </location>
    <ligand>
        <name>(6S)-NADPHX</name>
        <dbReference type="ChEBI" id="CHEBI:64076"/>
    </ligand>
</feature>
<dbReference type="Gene3D" id="3.40.50.10260">
    <property type="entry name" value="YjeF N-terminal domain"/>
    <property type="match status" value="1"/>
</dbReference>
<feature type="binding site" evidence="18">
    <location>
        <position position="160"/>
    </location>
    <ligand>
        <name>(6S)-NADPHX</name>
        <dbReference type="ChEBI" id="CHEBI:64076"/>
    </ligand>
</feature>
<dbReference type="NCBIfam" id="TIGR00197">
    <property type="entry name" value="yjeF_nterm"/>
    <property type="match status" value="1"/>
</dbReference>
<dbReference type="HAMAP" id="MF_01965">
    <property type="entry name" value="NADHX_dehydratase"/>
    <property type="match status" value="1"/>
</dbReference>
<evidence type="ECO:0000256" key="17">
    <source>
        <dbReference type="HAMAP-Rule" id="MF_01965"/>
    </source>
</evidence>
<dbReference type="PROSITE" id="PS51383">
    <property type="entry name" value="YJEF_C_3"/>
    <property type="match status" value="1"/>
</dbReference>
<evidence type="ECO:0000256" key="4">
    <source>
        <dbReference type="ARBA" id="ARBA00009524"/>
    </source>
</evidence>
<comment type="subunit">
    <text evidence="17">Homotetramer.</text>
</comment>
<reference evidence="22 23" key="1">
    <citation type="submission" date="2022-12" db="EMBL/GenBank/DDBJ databases">
        <title>Polyphasic characterization of Geotalea uranireducens NIT-SL11 newly isolated from a complex of sewage sludge and microbially reduced graphene oxide.</title>
        <authorList>
            <person name="Xie L."/>
            <person name="Yoshida N."/>
            <person name="Meng L."/>
        </authorList>
    </citation>
    <scope>NUCLEOTIDE SEQUENCE [LARGE SCALE GENOMIC DNA]</scope>
    <source>
        <strain evidence="22 23">NIT-SL11</strain>
    </source>
</reference>
<dbReference type="Proteomes" id="UP001317705">
    <property type="component" value="Chromosome"/>
</dbReference>
<feature type="binding site" evidence="17">
    <location>
        <position position="451"/>
    </location>
    <ligand>
        <name>(6S)-NADPHX</name>
        <dbReference type="ChEBI" id="CHEBI:64076"/>
    </ligand>
</feature>
<feature type="binding site" evidence="17">
    <location>
        <position position="450"/>
    </location>
    <ligand>
        <name>AMP</name>
        <dbReference type="ChEBI" id="CHEBI:456215"/>
    </ligand>
</feature>